<dbReference type="CDD" id="cd03048">
    <property type="entry name" value="GST_N_Ure2p_like"/>
    <property type="match status" value="1"/>
</dbReference>
<evidence type="ECO:0000259" key="4">
    <source>
        <dbReference type="PROSITE" id="PS50405"/>
    </source>
</evidence>
<dbReference type="Gene3D" id="3.40.30.10">
    <property type="entry name" value="Glutaredoxin"/>
    <property type="match status" value="1"/>
</dbReference>
<dbReference type="Pfam" id="PF02798">
    <property type="entry name" value="GST_N"/>
    <property type="match status" value="1"/>
</dbReference>
<name>A0AAW0GQ22_9APHY</name>
<dbReference type="PROSITE" id="PS50404">
    <property type="entry name" value="GST_NTER"/>
    <property type="match status" value="1"/>
</dbReference>
<accession>A0AAW0GQ22</accession>
<dbReference type="PROSITE" id="PS50405">
    <property type="entry name" value="GST_CTER"/>
    <property type="match status" value="1"/>
</dbReference>
<protein>
    <recommendedName>
        <fullName evidence="7">Glutathione S-transferase</fullName>
    </recommendedName>
</protein>
<evidence type="ECO:0000256" key="1">
    <source>
        <dbReference type="ARBA" id="ARBA00007409"/>
    </source>
</evidence>
<gene>
    <name evidence="5" type="ORF">QCA50_000222</name>
</gene>
<dbReference type="InterPro" id="IPR036282">
    <property type="entry name" value="Glutathione-S-Trfase_C_sf"/>
</dbReference>
<sequence>MATQPSAGKSVVLYTAGTPNGFPISIFLEELKTAYGNTADYDWVKMSISDADIGKVHNQVKSPWFLEINPNGRIPAITHNSTPVFETSAILGYLAQVFDKERKFSRDPATETDKWAEEQGWIFFTHGGVGPMQGQANHFNLYAPEKIPYAINRYLNETKRLFSVLETQLGKHEYLAGDKYGIADIKAFPWLRIAPRTGVDLEPFPNIRAWISRIEARPAVQAGLKVPN</sequence>
<dbReference type="AlphaFoldDB" id="A0AAW0GQ22"/>
<dbReference type="PANTHER" id="PTHR44051:SF8">
    <property type="entry name" value="GLUTATHIONE S-TRANSFERASE GSTA"/>
    <property type="match status" value="1"/>
</dbReference>
<dbReference type="InterPro" id="IPR004045">
    <property type="entry name" value="Glutathione_S-Trfase_N"/>
</dbReference>
<dbReference type="Proteomes" id="UP001385951">
    <property type="component" value="Unassembled WGS sequence"/>
</dbReference>
<evidence type="ECO:0000256" key="2">
    <source>
        <dbReference type="RuleBase" id="RU003494"/>
    </source>
</evidence>
<reference evidence="5 6" key="1">
    <citation type="submission" date="2022-09" db="EMBL/GenBank/DDBJ databases">
        <authorList>
            <person name="Palmer J.M."/>
        </authorList>
    </citation>
    <scope>NUCLEOTIDE SEQUENCE [LARGE SCALE GENOMIC DNA]</scope>
    <source>
        <strain evidence="5 6">DSM 7382</strain>
    </source>
</reference>
<dbReference type="InterPro" id="IPR010987">
    <property type="entry name" value="Glutathione-S-Trfase_C-like"/>
</dbReference>
<proteinExistence type="inferred from homology"/>
<keyword evidence="6" id="KW-1185">Reference proteome</keyword>
<dbReference type="EMBL" id="JASBNA010000001">
    <property type="protein sequence ID" value="KAK7695586.1"/>
    <property type="molecule type" value="Genomic_DNA"/>
</dbReference>
<dbReference type="PANTHER" id="PTHR44051">
    <property type="entry name" value="GLUTATHIONE S-TRANSFERASE-RELATED"/>
    <property type="match status" value="1"/>
</dbReference>
<feature type="domain" description="GST C-terminal" evidence="4">
    <location>
        <begin position="111"/>
        <end position="228"/>
    </location>
</feature>
<dbReference type="SFLD" id="SFLDG01151">
    <property type="entry name" value="Main.2:_Nu-like"/>
    <property type="match status" value="1"/>
</dbReference>
<dbReference type="Pfam" id="PF00043">
    <property type="entry name" value="GST_C"/>
    <property type="match status" value="1"/>
</dbReference>
<evidence type="ECO:0000313" key="6">
    <source>
        <dbReference type="Proteomes" id="UP001385951"/>
    </source>
</evidence>
<dbReference type="InterPro" id="IPR040079">
    <property type="entry name" value="Glutathione_S-Trfase"/>
</dbReference>
<feature type="domain" description="GST N-terminal" evidence="3">
    <location>
        <begin position="8"/>
        <end position="102"/>
    </location>
</feature>
<comment type="caution">
    <text evidence="5">The sequence shown here is derived from an EMBL/GenBank/DDBJ whole genome shotgun (WGS) entry which is preliminary data.</text>
</comment>
<dbReference type="SFLD" id="SFLDG00358">
    <property type="entry name" value="Main_(cytGST)"/>
    <property type="match status" value="1"/>
</dbReference>
<evidence type="ECO:0000313" key="5">
    <source>
        <dbReference type="EMBL" id="KAK7695586.1"/>
    </source>
</evidence>
<dbReference type="InterPro" id="IPR004046">
    <property type="entry name" value="GST_C"/>
</dbReference>
<dbReference type="SUPFAM" id="SSF52833">
    <property type="entry name" value="Thioredoxin-like"/>
    <property type="match status" value="1"/>
</dbReference>
<comment type="similarity">
    <text evidence="1 2">Belongs to the GST superfamily.</text>
</comment>
<organism evidence="5 6">
    <name type="scientific">Cerrena zonata</name>
    <dbReference type="NCBI Taxonomy" id="2478898"/>
    <lineage>
        <taxon>Eukaryota</taxon>
        <taxon>Fungi</taxon>
        <taxon>Dikarya</taxon>
        <taxon>Basidiomycota</taxon>
        <taxon>Agaricomycotina</taxon>
        <taxon>Agaricomycetes</taxon>
        <taxon>Polyporales</taxon>
        <taxon>Cerrenaceae</taxon>
        <taxon>Cerrena</taxon>
    </lineage>
</organism>
<evidence type="ECO:0000259" key="3">
    <source>
        <dbReference type="PROSITE" id="PS50404"/>
    </source>
</evidence>
<dbReference type="InterPro" id="IPR036249">
    <property type="entry name" value="Thioredoxin-like_sf"/>
</dbReference>
<evidence type="ECO:0008006" key="7">
    <source>
        <dbReference type="Google" id="ProtNLM"/>
    </source>
</evidence>
<dbReference type="SFLD" id="SFLDS00019">
    <property type="entry name" value="Glutathione_Transferase_(cytos"/>
    <property type="match status" value="1"/>
</dbReference>
<dbReference type="SUPFAM" id="SSF47616">
    <property type="entry name" value="GST C-terminal domain-like"/>
    <property type="match status" value="1"/>
</dbReference>
<dbReference type="Gene3D" id="1.20.1050.10">
    <property type="match status" value="1"/>
</dbReference>